<organism evidence="1 2">
    <name type="scientific">Actinomadura monticuli</name>
    <dbReference type="NCBI Taxonomy" id="3097367"/>
    <lineage>
        <taxon>Bacteria</taxon>
        <taxon>Bacillati</taxon>
        <taxon>Actinomycetota</taxon>
        <taxon>Actinomycetes</taxon>
        <taxon>Streptosporangiales</taxon>
        <taxon>Thermomonosporaceae</taxon>
        <taxon>Actinomadura</taxon>
    </lineage>
</organism>
<dbReference type="EMBL" id="JAXCEI010000006">
    <property type="protein sequence ID" value="MFA1540436.1"/>
    <property type="molecule type" value="Genomic_DNA"/>
</dbReference>
<dbReference type="Proteomes" id="UP001569963">
    <property type="component" value="Unassembled WGS sequence"/>
</dbReference>
<evidence type="ECO:0000313" key="1">
    <source>
        <dbReference type="EMBL" id="MFA1540436.1"/>
    </source>
</evidence>
<comment type="caution">
    <text evidence="1">The sequence shown here is derived from an EMBL/GenBank/DDBJ whole genome shotgun (WGS) entry which is preliminary data.</text>
</comment>
<dbReference type="RefSeq" id="WP_371950342.1">
    <property type="nucleotide sequence ID" value="NZ_JAXCEI010000006.1"/>
</dbReference>
<protein>
    <submittedName>
        <fullName evidence="1">Uncharacterized protein</fullName>
    </submittedName>
</protein>
<gene>
    <name evidence="1" type="ORF">SM611_16030</name>
</gene>
<reference evidence="1 2" key="1">
    <citation type="submission" date="2023-11" db="EMBL/GenBank/DDBJ databases">
        <title>Actinomadura monticuli sp. nov., isolated from volcanic ash.</title>
        <authorList>
            <person name="Lee S.D."/>
            <person name="Yang H."/>
            <person name="Kim I.S."/>
        </authorList>
    </citation>
    <scope>NUCLEOTIDE SEQUENCE [LARGE SCALE GENOMIC DNA]</scope>
    <source>
        <strain evidence="1 2">DLS-62</strain>
    </source>
</reference>
<evidence type="ECO:0000313" key="2">
    <source>
        <dbReference type="Proteomes" id="UP001569963"/>
    </source>
</evidence>
<accession>A0ABV4QCN5</accession>
<name>A0ABV4QCN5_9ACTN</name>
<keyword evidence="2" id="KW-1185">Reference proteome</keyword>
<proteinExistence type="predicted"/>
<sequence>MSREGVDHALRELRDERRRVSTALVDLERHPGLRLLKDARLTGQTWRRWEDAQSRLATLWRIFDAYQSVLEEACELRDRSPRPDAETLTELSALLSGDAVELPDGEIPLEHRTLLGPQEQRITLDEAVAMMSDAYEFVAGEVAAADAAWTALLAPLEAAEESWRTTARLAHTLDGTRHPEIDRVGRELTALGRLVRTDPLSFVRDGRPDTGRLDRVHAALTALGDELAGVARMRDEYAELVARVTAVIEETEDTERRALDAYTTALAKIQSPNLPEPSAGLGIALRDRLAALERLREAGRWVEMAGRFAELERAADEALERARGDLRLSAGLLDRRGELRGRLEAYRAKAARLGLAEDERVTELYGEAREVLWTAPCDLRRATTIVAEFQRAIRASESETGTRR</sequence>